<dbReference type="AlphaFoldDB" id="A0A167AVH4"/>
<name>A0A167AVH4_COLIC</name>
<dbReference type="InterPro" id="IPR015797">
    <property type="entry name" value="NUDIX_hydrolase-like_dom_sf"/>
</dbReference>
<evidence type="ECO:0000313" key="4">
    <source>
        <dbReference type="EMBL" id="KZL80569.1"/>
    </source>
</evidence>
<feature type="region of interest" description="Disordered" evidence="2">
    <location>
        <begin position="14"/>
        <end position="33"/>
    </location>
</feature>
<sequence>LTFKQHLHLTKSTSLVLQTSKKSKRQQDNMVPNPFANPRVGIAAIIQRKDGKIVVGKRESSHGAGTLQLPGGHLEFGESFFTCAERETLEESGLKVRGVKVAAVTNDVYEGLGRHYITIFVRCEMEDADAEPVNLEPEKCSGWYWKTWQEVREINEAAKVGDGSVKLFLPLQHLVEENPDIETSS</sequence>
<evidence type="ECO:0000256" key="1">
    <source>
        <dbReference type="ARBA" id="ARBA00022801"/>
    </source>
</evidence>
<keyword evidence="1" id="KW-0378">Hydrolase</keyword>
<gene>
    <name evidence="4" type="ORF">CI238_10560</name>
</gene>
<dbReference type="Gene3D" id="3.90.79.10">
    <property type="entry name" value="Nucleoside Triphosphate Pyrophosphohydrolase"/>
    <property type="match status" value="1"/>
</dbReference>
<reference evidence="4 5" key="1">
    <citation type="submission" date="2015-06" db="EMBL/GenBank/DDBJ databases">
        <title>Survival trade-offs in plant roots during colonization by closely related pathogenic and mutualistic fungi.</title>
        <authorList>
            <person name="Hacquard S."/>
            <person name="Kracher B."/>
            <person name="Hiruma K."/>
            <person name="Weinman A."/>
            <person name="Muench P."/>
            <person name="Garrido Oter R."/>
            <person name="Ver Loren van Themaat E."/>
            <person name="Dallerey J.-F."/>
            <person name="Damm U."/>
            <person name="Henrissat B."/>
            <person name="Lespinet O."/>
            <person name="Thon M."/>
            <person name="Kemen E."/>
            <person name="McHardy A.C."/>
            <person name="Schulze-Lefert P."/>
            <person name="O'Connell R.J."/>
        </authorList>
    </citation>
    <scope>NUCLEOTIDE SEQUENCE [LARGE SCALE GENOMIC DNA]</scope>
    <source>
        <strain evidence="4 5">MAFF 238704</strain>
    </source>
</reference>
<dbReference type="EMBL" id="LFIW01001864">
    <property type="protein sequence ID" value="KZL80569.1"/>
    <property type="molecule type" value="Genomic_DNA"/>
</dbReference>
<organism evidence="4 5">
    <name type="scientific">Colletotrichum incanum</name>
    <name type="common">Soybean anthracnose fungus</name>
    <dbReference type="NCBI Taxonomy" id="1573173"/>
    <lineage>
        <taxon>Eukaryota</taxon>
        <taxon>Fungi</taxon>
        <taxon>Dikarya</taxon>
        <taxon>Ascomycota</taxon>
        <taxon>Pezizomycotina</taxon>
        <taxon>Sordariomycetes</taxon>
        <taxon>Hypocreomycetidae</taxon>
        <taxon>Glomerellales</taxon>
        <taxon>Glomerellaceae</taxon>
        <taxon>Colletotrichum</taxon>
        <taxon>Colletotrichum spaethianum species complex</taxon>
    </lineage>
</organism>
<dbReference type="GO" id="GO:0035539">
    <property type="term" value="F:8-oxo-7,8-dihydrodeoxyguanosine triphosphate pyrophosphatase activity"/>
    <property type="evidence" value="ECO:0007669"/>
    <property type="project" value="TreeGrafter"/>
</dbReference>
<dbReference type="PROSITE" id="PS00893">
    <property type="entry name" value="NUDIX_BOX"/>
    <property type="match status" value="1"/>
</dbReference>
<dbReference type="PROSITE" id="PS51462">
    <property type="entry name" value="NUDIX"/>
    <property type="match status" value="1"/>
</dbReference>
<evidence type="ECO:0000313" key="5">
    <source>
        <dbReference type="Proteomes" id="UP000076584"/>
    </source>
</evidence>
<dbReference type="PANTHER" id="PTHR16099">
    <property type="entry name" value="8-OXO-DGTP DIPHOSPHATES NUDT15"/>
    <property type="match status" value="1"/>
</dbReference>
<dbReference type="PANTHER" id="PTHR16099:SF5">
    <property type="entry name" value="NUCLEOTIDE TRIPHOSPHATE DIPHOSPHATASE NUDT15"/>
    <property type="match status" value="1"/>
</dbReference>
<protein>
    <submittedName>
        <fullName evidence="4">Nudix domain containing protein</fullName>
    </submittedName>
</protein>
<evidence type="ECO:0000259" key="3">
    <source>
        <dbReference type="PROSITE" id="PS51462"/>
    </source>
</evidence>
<keyword evidence="5" id="KW-1185">Reference proteome</keyword>
<proteinExistence type="predicted"/>
<dbReference type="Pfam" id="PF00293">
    <property type="entry name" value="NUDIX"/>
    <property type="match status" value="1"/>
</dbReference>
<dbReference type="Proteomes" id="UP000076584">
    <property type="component" value="Unassembled WGS sequence"/>
</dbReference>
<evidence type="ECO:0000256" key="2">
    <source>
        <dbReference type="SAM" id="MobiDB-lite"/>
    </source>
</evidence>
<comment type="caution">
    <text evidence="4">The sequence shown here is derived from an EMBL/GenBank/DDBJ whole genome shotgun (WGS) entry which is preliminary data.</text>
</comment>
<dbReference type="SUPFAM" id="SSF55811">
    <property type="entry name" value="Nudix"/>
    <property type="match status" value="1"/>
</dbReference>
<dbReference type="GO" id="GO:0006203">
    <property type="term" value="P:dGTP catabolic process"/>
    <property type="evidence" value="ECO:0007669"/>
    <property type="project" value="TreeGrafter"/>
</dbReference>
<dbReference type="FunFam" id="3.90.79.10:FF:000060">
    <property type="entry name" value="Nudix hydrolase 1"/>
    <property type="match status" value="1"/>
</dbReference>
<dbReference type="STRING" id="1573173.A0A167AVH4"/>
<dbReference type="CDD" id="cd04678">
    <property type="entry name" value="NUDIX_MTH2_Nudt15"/>
    <property type="match status" value="1"/>
</dbReference>
<feature type="non-terminal residue" evidence="4">
    <location>
        <position position="1"/>
    </location>
</feature>
<dbReference type="InterPro" id="IPR020084">
    <property type="entry name" value="NUDIX_hydrolase_CS"/>
</dbReference>
<feature type="domain" description="Nudix hydrolase" evidence="3">
    <location>
        <begin position="37"/>
        <end position="169"/>
    </location>
</feature>
<accession>A0A167AVH4</accession>
<dbReference type="InterPro" id="IPR000086">
    <property type="entry name" value="NUDIX_hydrolase_dom"/>
</dbReference>
<dbReference type="GO" id="GO:0005829">
    <property type="term" value="C:cytosol"/>
    <property type="evidence" value="ECO:0007669"/>
    <property type="project" value="TreeGrafter"/>
</dbReference>